<dbReference type="InterPro" id="IPR001714">
    <property type="entry name" value="Pept_M24_MAP"/>
</dbReference>
<evidence type="ECO:0000256" key="1">
    <source>
        <dbReference type="ARBA" id="ARBA00022723"/>
    </source>
</evidence>
<proteinExistence type="predicted"/>
<reference evidence="5 6" key="1">
    <citation type="submission" date="2018-06" db="EMBL/GenBank/DDBJ databases">
        <authorList>
            <consortium name="Pathogen Informatics"/>
            <person name="Doyle S."/>
        </authorList>
    </citation>
    <scope>NUCLEOTIDE SEQUENCE [LARGE SCALE GENOMIC DNA]</scope>
    <source>
        <strain evidence="5 6">NCTC10254</strain>
    </source>
</reference>
<accession>A0A6H9XLX4</accession>
<dbReference type="GO" id="GO:0102009">
    <property type="term" value="F:proline dipeptidase activity"/>
    <property type="evidence" value="ECO:0007669"/>
    <property type="project" value="UniProtKB-EC"/>
</dbReference>
<dbReference type="EC" id="3.4.13.9" evidence="5"/>
<evidence type="ECO:0000313" key="6">
    <source>
        <dbReference type="Proteomes" id="UP000249886"/>
    </source>
</evidence>
<dbReference type="GO" id="GO:0004177">
    <property type="term" value="F:aminopeptidase activity"/>
    <property type="evidence" value="ECO:0007669"/>
    <property type="project" value="UniProtKB-ARBA"/>
</dbReference>
<dbReference type="Gene3D" id="3.40.350.10">
    <property type="entry name" value="Creatinase/prolidase N-terminal domain"/>
    <property type="match status" value="1"/>
</dbReference>
<feature type="domain" description="Peptidase M24" evidence="3">
    <location>
        <begin position="142"/>
        <end position="347"/>
    </location>
</feature>
<dbReference type="AlphaFoldDB" id="A0A6H9XLX4"/>
<dbReference type="Pfam" id="PF00557">
    <property type="entry name" value="Peptidase_M24"/>
    <property type="match status" value="1"/>
</dbReference>
<gene>
    <name evidence="5" type="primary">pepQ</name>
    <name evidence="5" type="ORF">NCTC10254_01758</name>
</gene>
<protein>
    <submittedName>
        <fullName evidence="5">Metallopeptidase</fullName>
        <ecNumber evidence="5">3.4.13.9</ecNumber>
    </submittedName>
</protein>
<dbReference type="RefSeq" id="WP_005525889.1">
    <property type="nucleotide sequence ID" value="NZ_CAUSZY010000036.1"/>
</dbReference>
<dbReference type="InterPro" id="IPR000994">
    <property type="entry name" value="Pept_M24"/>
</dbReference>
<dbReference type="InterPro" id="IPR050659">
    <property type="entry name" value="Peptidase_M24B"/>
</dbReference>
<dbReference type="GO" id="GO:0046872">
    <property type="term" value="F:metal ion binding"/>
    <property type="evidence" value="ECO:0007669"/>
    <property type="project" value="UniProtKB-KW"/>
</dbReference>
<dbReference type="EMBL" id="UARK01000023">
    <property type="protein sequence ID" value="SPW30657.1"/>
    <property type="molecule type" value="Genomic_DNA"/>
</dbReference>
<dbReference type="CDD" id="cd01092">
    <property type="entry name" value="APP-like"/>
    <property type="match status" value="1"/>
</dbReference>
<evidence type="ECO:0000259" key="4">
    <source>
        <dbReference type="Pfam" id="PF01321"/>
    </source>
</evidence>
<dbReference type="InterPro" id="IPR001131">
    <property type="entry name" value="Peptidase_M24B_aminopep-P_CS"/>
</dbReference>
<dbReference type="PROSITE" id="PS00491">
    <property type="entry name" value="PROLINE_PEPTIDASE"/>
    <property type="match status" value="1"/>
</dbReference>
<feature type="domain" description="Creatinase N-terminal" evidence="4">
    <location>
        <begin position="11"/>
        <end position="135"/>
    </location>
</feature>
<evidence type="ECO:0000259" key="3">
    <source>
        <dbReference type="Pfam" id="PF00557"/>
    </source>
</evidence>
<dbReference type="GeneID" id="84573971"/>
<name>A0A6H9XLX4_9CORY</name>
<sequence>MPLSDTRFLSRRRALSAKLAAQRVDAMLVTHLTHVRYLSGFSGSNGALLLHKDLEAQIATDGRYLTQIAAEVPDIEALDARAVGPDLLATVTGPKRVGFEADFVSVSQLQRLEKAAGEDVTLVPISGVIEDIRLVKEPYELERLREVAVIANTAFQELIDENLIRAGRTETEVAADLEYKMRLHGAERTSFETIVASGPNSAMPHHEPGARVLEEGDIVTVDFGAHAAGYNSDTTRTVIISDADEFATEIYNIVLKAQLAGVAAAIPGAKLSDVDKACRDIITDAGYGEYFVHSTGHGVGLDLHEAPYAATSGQGELVEGMTLTVEPGIYVPGKGGVRIEDTLIITAGQPENLTHLVKDLTVV</sequence>
<keyword evidence="5" id="KW-0224">Dipeptidase</keyword>
<comment type="caution">
    <text evidence="5">The sequence shown here is derived from an EMBL/GenBank/DDBJ whole genome shotgun (WGS) entry which is preliminary data.</text>
</comment>
<dbReference type="SUPFAM" id="SSF53092">
    <property type="entry name" value="Creatinase/prolidase N-terminal domain"/>
    <property type="match status" value="1"/>
</dbReference>
<dbReference type="PANTHER" id="PTHR46112:SF8">
    <property type="entry name" value="CYTOPLASMIC PEPTIDASE PEPQ-RELATED"/>
    <property type="match status" value="1"/>
</dbReference>
<dbReference type="Gene3D" id="3.90.230.10">
    <property type="entry name" value="Creatinase/methionine aminopeptidase superfamily"/>
    <property type="match status" value="1"/>
</dbReference>
<evidence type="ECO:0000313" key="5">
    <source>
        <dbReference type="EMBL" id="SPW30657.1"/>
    </source>
</evidence>
<dbReference type="Proteomes" id="UP000249886">
    <property type="component" value="Unassembled WGS sequence"/>
</dbReference>
<evidence type="ECO:0000256" key="2">
    <source>
        <dbReference type="ARBA" id="ARBA00022801"/>
    </source>
</evidence>
<dbReference type="InterPro" id="IPR029149">
    <property type="entry name" value="Creatin/AminoP/Spt16_N"/>
</dbReference>
<dbReference type="InterPro" id="IPR036005">
    <property type="entry name" value="Creatinase/aminopeptidase-like"/>
</dbReference>
<dbReference type="SUPFAM" id="SSF55920">
    <property type="entry name" value="Creatinase/aminopeptidase"/>
    <property type="match status" value="1"/>
</dbReference>
<dbReference type="Pfam" id="PF01321">
    <property type="entry name" value="Creatinase_N"/>
    <property type="match status" value="1"/>
</dbReference>
<dbReference type="GO" id="GO:0008235">
    <property type="term" value="F:metalloexopeptidase activity"/>
    <property type="evidence" value="ECO:0007669"/>
    <property type="project" value="UniProtKB-ARBA"/>
</dbReference>
<keyword evidence="5" id="KW-0645">Protease</keyword>
<dbReference type="InterPro" id="IPR000587">
    <property type="entry name" value="Creatinase_N"/>
</dbReference>
<keyword evidence="2 5" id="KW-0378">Hydrolase</keyword>
<dbReference type="PRINTS" id="PR00599">
    <property type="entry name" value="MAPEPTIDASE"/>
</dbReference>
<organism evidence="5 6">
    <name type="scientific">Corynebacterium matruchotii</name>
    <dbReference type="NCBI Taxonomy" id="43768"/>
    <lineage>
        <taxon>Bacteria</taxon>
        <taxon>Bacillati</taxon>
        <taxon>Actinomycetota</taxon>
        <taxon>Actinomycetes</taxon>
        <taxon>Mycobacteriales</taxon>
        <taxon>Corynebacteriaceae</taxon>
        <taxon>Corynebacterium</taxon>
    </lineage>
</organism>
<keyword evidence="1" id="KW-0479">Metal-binding</keyword>
<dbReference type="PANTHER" id="PTHR46112">
    <property type="entry name" value="AMINOPEPTIDASE"/>
    <property type="match status" value="1"/>
</dbReference>